<evidence type="ECO:0000313" key="2">
    <source>
        <dbReference type="EMBL" id="OJJ31425.1"/>
    </source>
</evidence>
<dbReference type="EMBL" id="KV878216">
    <property type="protein sequence ID" value="OJJ31425.1"/>
    <property type="molecule type" value="Genomic_DNA"/>
</dbReference>
<name>A0A1L9R924_ASPWE</name>
<organism evidence="2 3">
    <name type="scientific">Aspergillus wentii DTO 134E9</name>
    <dbReference type="NCBI Taxonomy" id="1073089"/>
    <lineage>
        <taxon>Eukaryota</taxon>
        <taxon>Fungi</taxon>
        <taxon>Dikarya</taxon>
        <taxon>Ascomycota</taxon>
        <taxon>Pezizomycotina</taxon>
        <taxon>Eurotiomycetes</taxon>
        <taxon>Eurotiomycetidae</taxon>
        <taxon>Eurotiales</taxon>
        <taxon>Aspergillaceae</taxon>
        <taxon>Aspergillus</taxon>
        <taxon>Aspergillus subgen. Cremei</taxon>
    </lineage>
</organism>
<dbReference type="PANTHER" id="PTHR37048:SF2">
    <property type="entry name" value="QUESTIONABLE PROTEIN"/>
    <property type="match status" value="1"/>
</dbReference>
<dbReference type="GeneID" id="63752369"/>
<sequence length="231" mass="26334">MPPECLNHPVIIINTEGLDDSVTVVLMTSFHNKPLPENSRKWAFHLPVQSATPHPTYRTILRLTDASAWDNRRHSYANIKTTYQVNRRLIKPWWDNKWFQLTPESFRDLVSIISVAQGLRSVSLSRPTKYSGTPNYGTMGPEMSPERVSISAAGMDSSTTITPLLRGHPEEQRQLPYWSAPLPDPPRVYFDRNQWEEKGYSAMCTKWCLIVSICLLVVGLCVIAILFNAYT</sequence>
<accession>A0A1L9R924</accession>
<dbReference type="VEuPathDB" id="FungiDB:ASPWEDRAFT_45356"/>
<keyword evidence="1" id="KW-1133">Transmembrane helix</keyword>
<feature type="transmembrane region" description="Helical" evidence="1">
    <location>
        <begin position="207"/>
        <end position="230"/>
    </location>
</feature>
<dbReference type="Proteomes" id="UP000184383">
    <property type="component" value="Unassembled WGS sequence"/>
</dbReference>
<evidence type="ECO:0000313" key="3">
    <source>
        <dbReference type="Proteomes" id="UP000184383"/>
    </source>
</evidence>
<keyword evidence="1" id="KW-0472">Membrane</keyword>
<dbReference type="PANTHER" id="PTHR37048">
    <property type="entry name" value="QUESTIONABLE PROTEIN"/>
    <property type="match status" value="1"/>
</dbReference>
<protein>
    <submittedName>
        <fullName evidence="2">Uncharacterized protein</fullName>
    </submittedName>
</protein>
<dbReference type="AlphaFoldDB" id="A0A1L9R924"/>
<dbReference type="RefSeq" id="XP_040685102.1">
    <property type="nucleotide sequence ID" value="XM_040836521.1"/>
</dbReference>
<dbReference type="STRING" id="1073089.A0A1L9R924"/>
<gene>
    <name evidence="2" type="ORF">ASPWEDRAFT_45356</name>
</gene>
<reference evidence="3" key="1">
    <citation type="journal article" date="2017" name="Genome Biol.">
        <title>Comparative genomics reveals high biological diversity and specific adaptations in the industrially and medically important fungal genus Aspergillus.</title>
        <authorList>
            <person name="de Vries R.P."/>
            <person name="Riley R."/>
            <person name="Wiebenga A."/>
            <person name="Aguilar-Osorio G."/>
            <person name="Amillis S."/>
            <person name="Uchima C.A."/>
            <person name="Anderluh G."/>
            <person name="Asadollahi M."/>
            <person name="Askin M."/>
            <person name="Barry K."/>
            <person name="Battaglia E."/>
            <person name="Bayram O."/>
            <person name="Benocci T."/>
            <person name="Braus-Stromeyer S.A."/>
            <person name="Caldana C."/>
            <person name="Canovas D."/>
            <person name="Cerqueira G.C."/>
            <person name="Chen F."/>
            <person name="Chen W."/>
            <person name="Choi C."/>
            <person name="Clum A."/>
            <person name="Dos Santos R.A."/>
            <person name="Damasio A.R."/>
            <person name="Diallinas G."/>
            <person name="Emri T."/>
            <person name="Fekete E."/>
            <person name="Flipphi M."/>
            <person name="Freyberg S."/>
            <person name="Gallo A."/>
            <person name="Gournas C."/>
            <person name="Habgood R."/>
            <person name="Hainaut M."/>
            <person name="Harispe M.L."/>
            <person name="Henrissat B."/>
            <person name="Hilden K.S."/>
            <person name="Hope R."/>
            <person name="Hossain A."/>
            <person name="Karabika E."/>
            <person name="Karaffa L."/>
            <person name="Karanyi Z."/>
            <person name="Krasevec N."/>
            <person name="Kuo A."/>
            <person name="Kusch H."/>
            <person name="LaButti K."/>
            <person name="Lagendijk E.L."/>
            <person name="Lapidus A."/>
            <person name="Levasseur A."/>
            <person name="Lindquist E."/>
            <person name="Lipzen A."/>
            <person name="Logrieco A.F."/>
            <person name="MacCabe A."/>
            <person name="Maekelae M.R."/>
            <person name="Malavazi I."/>
            <person name="Melin P."/>
            <person name="Meyer V."/>
            <person name="Mielnichuk N."/>
            <person name="Miskei M."/>
            <person name="Molnar A.P."/>
            <person name="Mule G."/>
            <person name="Ngan C.Y."/>
            <person name="Orejas M."/>
            <person name="Orosz E."/>
            <person name="Ouedraogo J.P."/>
            <person name="Overkamp K.M."/>
            <person name="Park H.-S."/>
            <person name="Perrone G."/>
            <person name="Piumi F."/>
            <person name="Punt P.J."/>
            <person name="Ram A.F."/>
            <person name="Ramon A."/>
            <person name="Rauscher S."/>
            <person name="Record E."/>
            <person name="Riano-Pachon D.M."/>
            <person name="Robert V."/>
            <person name="Roehrig J."/>
            <person name="Ruller R."/>
            <person name="Salamov A."/>
            <person name="Salih N.S."/>
            <person name="Samson R.A."/>
            <person name="Sandor E."/>
            <person name="Sanguinetti M."/>
            <person name="Schuetze T."/>
            <person name="Sepcic K."/>
            <person name="Shelest E."/>
            <person name="Sherlock G."/>
            <person name="Sophianopoulou V."/>
            <person name="Squina F.M."/>
            <person name="Sun H."/>
            <person name="Susca A."/>
            <person name="Todd R.B."/>
            <person name="Tsang A."/>
            <person name="Unkles S.E."/>
            <person name="van de Wiele N."/>
            <person name="van Rossen-Uffink D."/>
            <person name="Oliveira J.V."/>
            <person name="Vesth T.C."/>
            <person name="Visser J."/>
            <person name="Yu J.-H."/>
            <person name="Zhou M."/>
            <person name="Andersen M.R."/>
            <person name="Archer D.B."/>
            <person name="Baker S.E."/>
            <person name="Benoit I."/>
            <person name="Brakhage A.A."/>
            <person name="Braus G.H."/>
            <person name="Fischer R."/>
            <person name="Frisvad J.C."/>
            <person name="Goldman G.H."/>
            <person name="Houbraken J."/>
            <person name="Oakley B."/>
            <person name="Pocsi I."/>
            <person name="Scazzocchio C."/>
            <person name="Seiboth B."/>
            <person name="vanKuyk P.A."/>
            <person name="Wortman J."/>
            <person name="Dyer P.S."/>
            <person name="Grigoriev I.V."/>
        </authorList>
    </citation>
    <scope>NUCLEOTIDE SEQUENCE [LARGE SCALE GENOMIC DNA]</scope>
    <source>
        <strain evidence="3">DTO 134E9</strain>
    </source>
</reference>
<keyword evidence="1" id="KW-0812">Transmembrane</keyword>
<evidence type="ECO:0000256" key="1">
    <source>
        <dbReference type="SAM" id="Phobius"/>
    </source>
</evidence>
<keyword evidence="3" id="KW-1185">Reference proteome</keyword>
<dbReference type="OrthoDB" id="4537409at2759"/>
<proteinExistence type="predicted"/>